<dbReference type="PROSITE" id="PS50969">
    <property type="entry name" value="FCP1"/>
    <property type="match status" value="1"/>
</dbReference>
<evidence type="ECO:0000313" key="4">
    <source>
        <dbReference type="Proteomes" id="UP000002899"/>
    </source>
</evidence>
<dbReference type="Gene3D" id="3.40.50.1000">
    <property type="entry name" value="HAD superfamily/HAD-like"/>
    <property type="match status" value="1"/>
</dbReference>
<accession>I7IGB6</accession>
<dbReference type="GeneID" id="24424204"/>
<dbReference type="SUPFAM" id="SSF56784">
    <property type="entry name" value="HAD-like"/>
    <property type="match status" value="1"/>
</dbReference>
<reference evidence="3 4" key="3">
    <citation type="journal article" date="2016" name="Sci. Rep.">
        <title>Genome-wide diversity and gene expression profiling of Babesia microti isolates identify polymorphic genes that mediate host-pathogen interactions.</title>
        <authorList>
            <person name="Silva J.C."/>
            <person name="Cornillot E."/>
            <person name="McCracken C."/>
            <person name="Usmani-Brown S."/>
            <person name="Dwivedi A."/>
            <person name="Ifeonu O.O."/>
            <person name="Crabtree J."/>
            <person name="Gotia H.T."/>
            <person name="Virji A.Z."/>
            <person name="Reynes C."/>
            <person name="Colinge J."/>
            <person name="Kumar V."/>
            <person name="Lawres L."/>
            <person name="Pazzi J.E."/>
            <person name="Pablo J.V."/>
            <person name="Hung C."/>
            <person name="Brancato J."/>
            <person name="Kumari P."/>
            <person name="Orvis J."/>
            <person name="Tretina K."/>
            <person name="Chibucos M."/>
            <person name="Ott S."/>
            <person name="Sadzewicz L."/>
            <person name="Sengamalay N."/>
            <person name="Shetty A.C."/>
            <person name="Su Q."/>
            <person name="Tallon L."/>
            <person name="Fraser C.M."/>
            <person name="Frutos R."/>
            <person name="Molina D.M."/>
            <person name="Krause P.J."/>
            <person name="Ben Mamoun C."/>
        </authorList>
    </citation>
    <scope>NUCLEOTIDE SEQUENCE [LARGE SCALE GENOMIC DNA]</scope>
    <source>
        <strain evidence="3 4">RI</strain>
    </source>
</reference>
<comment type="subunit">
    <text evidence="1">Component of the TIM23 complex.</text>
</comment>
<keyword evidence="1" id="KW-0496">Mitochondrion</keyword>
<gene>
    <name evidence="3" type="ORF">BMR1_02g02090</name>
</gene>
<dbReference type="GO" id="GO:0005744">
    <property type="term" value="C:TIM23 mitochondrial import inner membrane translocase complex"/>
    <property type="evidence" value="ECO:0007669"/>
    <property type="project" value="UniProtKB-UniRule"/>
</dbReference>
<reference evidence="3 4" key="2">
    <citation type="journal article" date="2013" name="PLoS ONE">
        <title>Whole genome mapping and re-organization of the nuclear and mitochondrial genomes of Babesia microti isolates.</title>
        <authorList>
            <person name="Cornillot E."/>
            <person name="Dassouli A."/>
            <person name="Garg A."/>
            <person name="Pachikara N."/>
            <person name="Randazzo S."/>
            <person name="Depoix D."/>
            <person name="Carcy B."/>
            <person name="Delbecq S."/>
            <person name="Frutos R."/>
            <person name="Silva J.C."/>
            <person name="Sutton R."/>
            <person name="Krause P.J."/>
            <person name="Mamoun C.B."/>
        </authorList>
    </citation>
    <scope>NUCLEOTIDE SEQUENCE [LARGE SCALE GENOMIC DNA]</scope>
    <source>
        <strain evidence="3 4">RI</strain>
    </source>
</reference>
<comment type="similarity">
    <text evidence="1">Belongs to the TIM50 family.</text>
</comment>
<dbReference type="OMA" id="ESTNHTH"/>
<keyword evidence="1" id="KW-0809">Transit peptide</keyword>
<comment type="subcellular location">
    <subcellularLocation>
        <location evidence="1">Mitochondrion inner membrane</location>
        <topology evidence="1">Single-pass membrane protein</topology>
    </subcellularLocation>
</comment>
<evidence type="ECO:0000313" key="3">
    <source>
        <dbReference type="EMBL" id="CCF73576.1"/>
    </source>
</evidence>
<dbReference type="InterPro" id="IPR023214">
    <property type="entry name" value="HAD_sf"/>
</dbReference>
<sequence length="344" mass="40193">MKLLYGTVYKILKRRCFRKLSNILPESTNHTHNINISKFDRTIPIRSREFTYFSHLQPRKFVSYAGNTAYERWNPNFNFYNYAGLLGLGCIVSLFYDKKDNSVTIGERLENFFNNCTEKATSLIDKFFPPNNEPLLPDFKELNYPPNLPTLVIDVDKVIAKLVYDRRVGWQVVKRPGADNFFKELVNYYEIVIWSDDNYPMASDVVYKWGLPVIGCIHRDQCKKFKGKFIKDLSRLGRNLNRTILIDHEKTATMMQPENSIIIREFNGSEDDDELKLLIDMLKSIAINPQDVRAQIKNLGGGDEDIGRRYQENKDQIDKISESRRRLGRSLGFSTNNVFKHNRH</sequence>
<dbReference type="RefSeq" id="XP_012648185.1">
    <property type="nucleotide sequence ID" value="XM_012792731.1"/>
</dbReference>
<dbReference type="InterPro" id="IPR050365">
    <property type="entry name" value="TIM50"/>
</dbReference>
<keyword evidence="1" id="KW-0653">Protein transport</keyword>
<dbReference type="PANTHER" id="PTHR12210">
    <property type="entry name" value="DULLARD PROTEIN PHOSPHATASE"/>
    <property type="match status" value="1"/>
</dbReference>
<dbReference type="InterPro" id="IPR004274">
    <property type="entry name" value="FCP1_dom"/>
</dbReference>
<dbReference type="EMBL" id="FO082872">
    <property type="protein sequence ID" value="CCF73576.1"/>
    <property type="molecule type" value="Genomic_DNA"/>
</dbReference>
<dbReference type="SMART" id="SM00577">
    <property type="entry name" value="CPDc"/>
    <property type="match status" value="1"/>
</dbReference>
<comment type="function">
    <text evidence="1">Essential component of the TIM23 complex, a complex that mediates the translocation of transit peptide-containing proteins across the mitochondrial inner membrane.</text>
</comment>
<evidence type="ECO:0000256" key="1">
    <source>
        <dbReference type="RuleBase" id="RU365079"/>
    </source>
</evidence>
<keyword evidence="1" id="KW-0811">Translocation</keyword>
<feature type="domain" description="FCP1 homology" evidence="2">
    <location>
        <begin position="144"/>
        <end position="285"/>
    </location>
</feature>
<dbReference type="OrthoDB" id="445750at2759"/>
<dbReference type="CDD" id="cd07521">
    <property type="entry name" value="HAD_FCP1-like"/>
    <property type="match status" value="1"/>
</dbReference>
<dbReference type="Proteomes" id="UP000002899">
    <property type="component" value="Chromosome II"/>
</dbReference>
<dbReference type="VEuPathDB" id="PiroplasmaDB:BMR1_02g02090"/>
<name>I7IGB6_BABMR</name>
<dbReference type="Pfam" id="PF03031">
    <property type="entry name" value="NIF"/>
    <property type="match status" value="1"/>
</dbReference>
<keyword evidence="1" id="KW-0813">Transport</keyword>
<dbReference type="AlphaFoldDB" id="I7IGB6"/>
<proteinExistence type="inferred from homology"/>
<dbReference type="KEGG" id="bmic:BMR1_02g02090"/>
<organism evidence="3 4">
    <name type="scientific">Babesia microti (strain RI)</name>
    <dbReference type="NCBI Taxonomy" id="1133968"/>
    <lineage>
        <taxon>Eukaryota</taxon>
        <taxon>Sar</taxon>
        <taxon>Alveolata</taxon>
        <taxon>Apicomplexa</taxon>
        <taxon>Aconoidasida</taxon>
        <taxon>Piroplasmida</taxon>
        <taxon>Babesiidae</taxon>
        <taxon>Babesia</taxon>
    </lineage>
</organism>
<keyword evidence="4" id="KW-1185">Reference proteome</keyword>
<protein>
    <recommendedName>
        <fullName evidence="1">Mitochondrial import inner membrane translocase subunit TIM50</fullName>
    </recommendedName>
</protein>
<evidence type="ECO:0000259" key="2">
    <source>
        <dbReference type="PROSITE" id="PS50969"/>
    </source>
</evidence>
<dbReference type="InterPro" id="IPR036412">
    <property type="entry name" value="HAD-like_sf"/>
</dbReference>
<reference evidence="3 4" key="1">
    <citation type="journal article" date="2012" name="Nucleic Acids Res.">
        <title>Sequencing of the smallest Apicomplexan genome from the human pathogen Babesia microti.</title>
        <authorList>
            <person name="Cornillot E."/>
            <person name="Hadj-Kaddour K."/>
            <person name="Dassouli A."/>
            <person name="Noel B."/>
            <person name="Ranwez V."/>
            <person name="Vacherie B."/>
            <person name="Augagneur Y."/>
            <person name="Bres V."/>
            <person name="Duclos A."/>
            <person name="Randazzo S."/>
            <person name="Carcy B."/>
            <person name="Debierre-Grockiego F."/>
            <person name="Delbecq S."/>
            <person name="Moubri-Menage K."/>
            <person name="Shams-Eldin H."/>
            <person name="Usmani-Brown S."/>
            <person name="Bringaud F."/>
            <person name="Wincker P."/>
            <person name="Vivares C.P."/>
            <person name="Schwarz R.T."/>
            <person name="Schetters T.P."/>
            <person name="Krause P.J."/>
            <person name="Gorenflot A."/>
            <person name="Berry V."/>
            <person name="Barbe V."/>
            <person name="Ben Mamoun C."/>
        </authorList>
    </citation>
    <scope>NUCLEOTIDE SEQUENCE [LARGE SCALE GENOMIC DNA]</scope>
    <source>
        <strain evidence="3 4">RI</strain>
    </source>
</reference>
<dbReference type="GO" id="GO:0015031">
    <property type="term" value="P:protein transport"/>
    <property type="evidence" value="ECO:0007669"/>
    <property type="project" value="UniProtKB-KW"/>
</dbReference>